<dbReference type="RefSeq" id="WP_013655153.1">
    <property type="nucleotide sequence ID" value="NC_015275.1"/>
</dbReference>
<dbReference type="Proteomes" id="UP000008467">
    <property type="component" value="Chromosome"/>
</dbReference>
<name>F2JH37_CELLD</name>
<reference evidence="1 2" key="1">
    <citation type="journal article" date="2011" name="J. Bacteriol.">
        <title>Complete genome sequence of the cellulose-degrading bacterium Cellulosilyticum lentocellum.</title>
        <authorList>
            <consortium name="US DOE Joint Genome Institute"/>
            <person name="Miller D.A."/>
            <person name="Suen G."/>
            <person name="Bruce D."/>
            <person name="Copeland A."/>
            <person name="Cheng J.F."/>
            <person name="Detter C."/>
            <person name="Goodwin L.A."/>
            <person name="Han C.S."/>
            <person name="Hauser L.J."/>
            <person name="Land M.L."/>
            <person name="Lapidus A."/>
            <person name="Lucas S."/>
            <person name="Meincke L."/>
            <person name="Pitluck S."/>
            <person name="Tapia R."/>
            <person name="Teshima H."/>
            <person name="Woyke T."/>
            <person name="Fox B.G."/>
            <person name="Angert E.R."/>
            <person name="Currie C.R."/>
        </authorList>
    </citation>
    <scope>NUCLEOTIDE SEQUENCE [LARGE SCALE GENOMIC DNA]</scope>
    <source>
        <strain evidence="2">ATCC 49066 / DSM 5427 / NCIMB 11756 / RHM5</strain>
    </source>
</reference>
<dbReference type="HOGENOM" id="CLU_3078061_0_0_9"/>
<gene>
    <name evidence="1" type="ordered locus">Clole_0092</name>
</gene>
<sequence>MKEDEKVLKSLTDEELMQLDGGFFIIDVIKEVISKRPPIMALYAVSPTIKRI</sequence>
<accession>F2JH37</accession>
<protein>
    <submittedName>
        <fullName evidence="1">Uncharacterized protein</fullName>
    </submittedName>
</protein>
<evidence type="ECO:0000313" key="2">
    <source>
        <dbReference type="Proteomes" id="UP000008467"/>
    </source>
</evidence>
<keyword evidence="2" id="KW-1185">Reference proteome</keyword>
<dbReference type="AlphaFoldDB" id="F2JH37"/>
<dbReference type="KEGG" id="cle:Clole_0092"/>
<dbReference type="EMBL" id="CP002582">
    <property type="protein sequence ID" value="ADZ81852.1"/>
    <property type="molecule type" value="Genomic_DNA"/>
</dbReference>
<evidence type="ECO:0000313" key="1">
    <source>
        <dbReference type="EMBL" id="ADZ81852.1"/>
    </source>
</evidence>
<proteinExistence type="predicted"/>
<dbReference type="STRING" id="642492.Clole_0092"/>
<organism evidence="1 2">
    <name type="scientific">Cellulosilyticum lentocellum (strain ATCC 49066 / DSM 5427 / NCIMB 11756 / RHM5)</name>
    <name type="common">Clostridium lentocellum</name>
    <dbReference type="NCBI Taxonomy" id="642492"/>
    <lineage>
        <taxon>Bacteria</taxon>
        <taxon>Bacillati</taxon>
        <taxon>Bacillota</taxon>
        <taxon>Clostridia</taxon>
        <taxon>Lachnospirales</taxon>
        <taxon>Cellulosilyticaceae</taxon>
        <taxon>Cellulosilyticum</taxon>
    </lineage>
</organism>